<name>A0ABU8G2Q9_9BACI</name>
<evidence type="ECO:0000256" key="5">
    <source>
        <dbReference type="ARBA" id="ARBA00022598"/>
    </source>
</evidence>
<comment type="catalytic activity">
    <reaction evidence="12 13 14">
        <text>tRNA(Lys) + L-lysine + ATP = L-lysyl-tRNA(Lys) + AMP + diphosphate</text>
        <dbReference type="Rhea" id="RHEA:20792"/>
        <dbReference type="Rhea" id="RHEA-COMP:9696"/>
        <dbReference type="Rhea" id="RHEA-COMP:9697"/>
        <dbReference type="ChEBI" id="CHEBI:30616"/>
        <dbReference type="ChEBI" id="CHEBI:32551"/>
        <dbReference type="ChEBI" id="CHEBI:33019"/>
        <dbReference type="ChEBI" id="CHEBI:78442"/>
        <dbReference type="ChEBI" id="CHEBI:78529"/>
        <dbReference type="ChEBI" id="CHEBI:456215"/>
        <dbReference type="EC" id="6.1.1.6"/>
    </reaction>
</comment>
<dbReference type="Gene3D" id="2.40.50.140">
    <property type="entry name" value="Nucleic acid-binding proteins"/>
    <property type="match status" value="1"/>
</dbReference>
<evidence type="ECO:0000256" key="3">
    <source>
        <dbReference type="ARBA" id="ARBA00011738"/>
    </source>
</evidence>
<dbReference type="PANTHER" id="PTHR42918">
    <property type="entry name" value="LYSYL-TRNA SYNTHETASE"/>
    <property type="match status" value="1"/>
</dbReference>
<dbReference type="Gene3D" id="3.30.930.10">
    <property type="entry name" value="Bira Bifunctional Protein, Domain 2"/>
    <property type="match status" value="1"/>
</dbReference>
<feature type="binding site" evidence="13">
    <location>
        <position position="408"/>
    </location>
    <ligand>
        <name>Mg(2+)</name>
        <dbReference type="ChEBI" id="CHEBI:18420"/>
        <label>1</label>
    </ligand>
</feature>
<dbReference type="InterPro" id="IPR045864">
    <property type="entry name" value="aa-tRNA-synth_II/BPL/LPL"/>
</dbReference>
<comment type="subcellular location">
    <subcellularLocation>
        <location evidence="1 13">Cytoplasm</location>
    </subcellularLocation>
</comment>
<evidence type="ECO:0000313" key="16">
    <source>
        <dbReference type="EMBL" id="MEI4832539.1"/>
    </source>
</evidence>
<dbReference type="NCBIfam" id="NF001756">
    <property type="entry name" value="PRK00484.1"/>
    <property type="match status" value="1"/>
</dbReference>
<sequence length="499" mass="57735">MDNMNHEELNDQLLVRREKLHNLREQGMDPFGKRFERTHSTKELLSLYGEISKEELEEKEIPVSIAGRIMTKRGKGKAGFAHIQDLHGQIQIYVRKDTVGDEQYELFNTADLGDLVGIEGKVFKTKVGELSVKVTGFTLLTKSLRPLPDKYHGLKDVEQRYRQRYLDLITSMESRETFVTRSKIIREMRRYLDNNGYLEVETPMLHAIAGGASARPFITHHNALDMEFYMRIAIELHLKRLIVGGLEKVYEIGRVFRNEGVSTRHNPEFTMIELYEAYADYKDIMKLTENMVAHIAKEVLGTTTVQYGEYEINLEPEWTRLHMVDAIKQYSGADFWSPMSVEEARALAKEHGVEIKDTMEVGHIINEFFEQKVEEHLIQPTFVYGHPVEISPLAKKNEEDPRFTDRFELFIVAREHANAFTELNDPIDQKERFEAQLKEREQGNDEAHMMDDDYIEALEYGMPPTGGLGIGIDRLVMLLTNAPSIRDVLLFPAMRHKQD</sequence>
<dbReference type="RefSeq" id="WP_336484629.1">
    <property type="nucleotide sequence ID" value="NZ_JBAWSV010000015.1"/>
</dbReference>
<dbReference type="InterPro" id="IPR018149">
    <property type="entry name" value="Lys-tRNA-synth_II_C"/>
</dbReference>
<evidence type="ECO:0000256" key="11">
    <source>
        <dbReference type="ARBA" id="ARBA00023146"/>
    </source>
</evidence>
<dbReference type="InterPro" id="IPR004365">
    <property type="entry name" value="NA-bd_OB_tRNA"/>
</dbReference>
<comment type="caution">
    <text evidence="16">The sequence shown here is derived from an EMBL/GenBank/DDBJ whole genome shotgun (WGS) entry which is preliminary data.</text>
</comment>
<dbReference type="PIRSF" id="PIRSF039101">
    <property type="entry name" value="LysRS2"/>
    <property type="match status" value="1"/>
</dbReference>
<evidence type="ECO:0000256" key="4">
    <source>
        <dbReference type="ARBA" id="ARBA00022490"/>
    </source>
</evidence>
<keyword evidence="4 13" id="KW-0963">Cytoplasm</keyword>
<dbReference type="InterPro" id="IPR004364">
    <property type="entry name" value="Aa-tRNA-synt_II"/>
</dbReference>
<evidence type="ECO:0000313" key="17">
    <source>
        <dbReference type="Proteomes" id="UP001367922"/>
    </source>
</evidence>
<keyword evidence="10 13" id="KW-0648">Protein biosynthesis</keyword>
<feature type="binding site" evidence="13">
    <location>
        <position position="415"/>
    </location>
    <ligand>
        <name>Mg(2+)</name>
        <dbReference type="ChEBI" id="CHEBI:18420"/>
        <label>1</label>
    </ligand>
</feature>
<dbReference type="InterPro" id="IPR012340">
    <property type="entry name" value="NA-bd_OB-fold"/>
</dbReference>
<dbReference type="CDD" id="cd04322">
    <property type="entry name" value="LysRS_N"/>
    <property type="match status" value="1"/>
</dbReference>
<evidence type="ECO:0000256" key="8">
    <source>
        <dbReference type="ARBA" id="ARBA00022840"/>
    </source>
</evidence>
<evidence type="ECO:0000256" key="1">
    <source>
        <dbReference type="ARBA" id="ARBA00004496"/>
    </source>
</evidence>
<dbReference type="SUPFAM" id="SSF55681">
    <property type="entry name" value="Class II aaRS and biotin synthetases"/>
    <property type="match status" value="1"/>
</dbReference>
<evidence type="ECO:0000256" key="6">
    <source>
        <dbReference type="ARBA" id="ARBA00022723"/>
    </source>
</evidence>
<evidence type="ECO:0000256" key="10">
    <source>
        <dbReference type="ARBA" id="ARBA00022917"/>
    </source>
</evidence>
<evidence type="ECO:0000256" key="14">
    <source>
        <dbReference type="RuleBase" id="RU000336"/>
    </source>
</evidence>
<keyword evidence="17" id="KW-1185">Reference proteome</keyword>
<keyword evidence="7 13" id="KW-0547">Nucleotide-binding</keyword>
<accession>A0ABU8G2Q9</accession>
<dbReference type="NCBIfam" id="TIGR00499">
    <property type="entry name" value="lysS_bact"/>
    <property type="match status" value="1"/>
</dbReference>
<feature type="domain" description="Aminoacyl-transfer RNA synthetases class-II family profile" evidence="15">
    <location>
        <begin position="178"/>
        <end position="492"/>
    </location>
</feature>
<keyword evidence="11 13" id="KW-0030">Aminoacyl-tRNA synthetase</keyword>
<dbReference type="Pfam" id="PF00152">
    <property type="entry name" value="tRNA-synt_2"/>
    <property type="match status" value="1"/>
</dbReference>
<dbReference type="PANTHER" id="PTHR42918:SF15">
    <property type="entry name" value="LYSINE--TRNA LIGASE, CHLOROPLASTIC_MITOCHONDRIAL"/>
    <property type="match status" value="1"/>
</dbReference>
<dbReference type="PROSITE" id="PS50862">
    <property type="entry name" value="AA_TRNA_LIGASE_II"/>
    <property type="match status" value="1"/>
</dbReference>
<comment type="cofactor">
    <cofactor evidence="13 14">
        <name>Mg(2+)</name>
        <dbReference type="ChEBI" id="CHEBI:18420"/>
    </cofactor>
    <text evidence="13 14">Binds 3 Mg(2+) ions per subunit.</text>
</comment>
<evidence type="ECO:0000256" key="12">
    <source>
        <dbReference type="ARBA" id="ARBA00048573"/>
    </source>
</evidence>
<reference evidence="16 17" key="1">
    <citation type="submission" date="2024-01" db="EMBL/GenBank/DDBJ databases">
        <title>Seven novel Bacillus-like species.</title>
        <authorList>
            <person name="Liu G."/>
        </authorList>
    </citation>
    <scope>NUCLEOTIDE SEQUENCE [LARGE SCALE GENOMIC DNA]</scope>
    <source>
        <strain evidence="16 17">FJAT-53711</strain>
    </source>
</reference>
<dbReference type="CDD" id="cd00775">
    <property type="entry name" value="LysRS_core"/>
    <property type="match status" value="1"/>
</dbReference>
<dbReference type="GO" id="GO:0004824">
    <property type="term" value="F:lysine-tRNA ligase activity"/>
    <property type="evidence" value="ECO:0007669"/>
    <property type="project" value="UniProtKB-EC"/>
</dbReference>
<keyword evidence="8 13" id="KW-0067">ATP-binding</keyword>
<keyword evidence="9 13" id="KW-0460">Magnesium</keyword>
<evidence type="ECO:0000256" key="9">
    <source>
        <dbReference type="ARBA" id="ARBA00022842"/>
    </source>
</evidence>
<dbReference type="SUPFAM" id="SSF50249">
    <property type="entry name" value="Nucleic acid-binding proteins"/>
    <property type="match status" value="1"/>
</dbReference>
<dbReference type="HAMAP" id="MF_00252">
    <property type="entry name" value="Lys_tRNA_synth_class2"/>
    <property type="match status" value="1"/>
</dbReference>
<dbReference type="InterPro" id="IPR002313">
    <property type="entry name" value="Lys-tRNA-ligase_II"/>
</dbReference>
<organism evidence="16 17">
    <name type="scientific">Bacillus yunxiaonensis</name>
    <dbReference type="NCBI Taxonomy" id="3127665"/>
    <lineage>
        <taxon>Bacteria</taxon>
        <taxon>Bacillati</taxon>
        <taxon>Bacillota</taxon>
        <taxon>Bacilli</taxon>
        <taxon>Bacillales</taxon>
        <taxon>Bacillaceae</taxon>
        <taxon>Bacillus</taxon>
    </lineage>
</organism>
<evidence type="ECO:0000256" key="7">
    <source>
        <dbReference type="ARBA" id="ARBA00022741"/>
    </source>
</evidence>
<comment type="subunit">
    <text evidence="3 13">Homodimer.</text>
</comment>
<dbReference type="InterPro" id="IPR044136">
    <property type="entry name" value="Lys-tRNA-ligase_II_N"/>
</dbReference>
<comment type="similarity">
    <text evidence="2 13">Belongs to the class-II aminoacyl-tRNA synthetase family.</text>
</comment>
<protein>
    <recommendedName>
        <fullName evidence="13">Lysine--tRNA ligase</fullName>
        <ecNumber evidence="13">6.1.1.6</ecNumber>
    </recommendedName>
    <alternativeName>
        <fullName evidence="13">Lysyl-tRNA synthetase</fullName>
        <shortName evidence="13">LysRS</shortName>
    </alternativeName>
</protein>
<dbReference type="InterPro" id="IPR006195">
    <property type="entry name" value="aa-tRNA-synth_II"/>
</dbReference>
<keyword evidence="6 13" id="KW-0479">Metal-binding</keyword>
<dbReference type="EC" id="6.1.1.6" evidence="13"/>
<dbReference type="Proteomes" id="UP001367922">
    <property type="component" value="Unassembled WGS sequence"/>
</dbReference>
<gene>
    <name evidence="13 16" type="primary">lysS</name>
    <name evidence="16" type="ORF">WAX78_24560</name>
</gene>
<dbReference type="Pfam" id="PF01336">
    <property type="entry name" value="tRNA_anti-codon"/>
    <property type="match status" value="1"/>
</dbReference>
<evidence type="ECO:0000256" key="13">
    <source>
        <dbReference type="HAMAP-Rule" id="MF_00252"/>
    </source>
</evidence>
<dbReference type="EMBL" id="JBAWSV010000015">
    <property type="protein sequence ID" value="MEI4832539.1"/>
    <property type="molecule type" value="Genomic_DNA"/>
</dbReference>
<dbReference type="PRINTS" id="PR00982">
    <property type="entry name" value="TRNASYNTHLYS"/>
</dbReference>
<feature type="binding site" evidence="13">
    <location>
        <position position="415"/>
    </location>
    <ligand>
        <name>Mg(2+)</name>
        <dbReference type="ChEBI" id="CHEBI:18420"/>
        <label>2</label>
    </ligand>
</feature>
<proteinExistence type="inferred from homology"/>
<keyword evidence="5 13" id="KW-0436">Ligase</keyword>
<evidence type="ECO:0000259" key="15">
    <source>
        <dbReference type="PROSITE" id="PS50862"/>
    </source>
</evidence>
<evidence type="ECO:0000256" key="2">
    <source>
        <dbReference type="ARBA" id="ARBA00008226"/>
    </source>
</evidence>
<dbReference type="InterPro" id="IPR034762">
    <property type="entry name" value="Lys-tRNA-ligase_II_bac/euk"/>
</dbReference>